<dbReference type="AlphaFoldDB" id="A0A7R9QM09"/>
<evidence type="ECO:0000313" key="2">
    <source>
        <dbReference type="EMBL" id="CAD7651059.1"/>
    </source>
</evidence>
<evidence type="ECO:0000256" key="1">
    <source>
        <dbReference type="SAM" id="MobiDB-lite"/>
    </source>
</evidence>
<dbReference type="SUPFAM" id="SSF53098">
    <property type="entry name" value="Ribonuclease H-like"/>
    <property type="match status" value="1"/>
</dbReference>
<dbReference type="InterPro" id="IPR012337">
    <property type="entry name" value="RNaseH-like_sf"/>
</dbReference>
<keyword evidence="3" id="KW-1185">Reference proteome</keyword>
<proteinExistence type="predicted"/>
<dbReference type="OrthoDB" id="1164111at2759"/>
<evidence type="ECO:0000313" key="3">
    <source>
        <dbReference type="Proteomes" id="UP000759131"/>
    </source>
</evidence>
<reference evidence="2" key="1">
    <citation type="submission" date="2020-11" db="EMBL/GenBank/DDBJ databases">
        <authorList>
            <person name="Tran Van P."/>
        </authorList>
    </citation>
    <scope>NUCLEOTIDE SEQUENCE</scope>
</reference>
<feature type="region of interest" description="Disordered" evidence="1">
    <location>
        <begin position="75"/>
        <end position="102"/>
    </location>
</feature>
<dbReference type="GO" id="GO:0030014">
    <property type="term" value="C:CCR4-NOT complex"/>
    <property type="evidence" value="ECO:0007669"/>
    <property type="project" value="InterPro"/>
</dbReference>
<accession>A0A7R9QM09</accession>
<dbReference type="GO" id="GO:0003676">
    <property type="term" value="F:nucleic acid binding"/>
    <property type="evidence" value="ECO:0007669"/>
    <property type="project" value="InterPro"/>
</dbReference>
<gene>
    <name evidence="2" type="ORF">OSB1V03_LOCUS23162</name>
</gene>
<dbReference type="PANTHER" id="PTHR10797">
    <property type="entry name" value="CCR4-NOT TRANSCRIPTION COMPLEX SUBUNIT"/>
    <property type="match status" value="1"/>
</dbReference>
<dbReference type="InterPro" id="IPR039637">
    <property type="entry name" value="CNOT7/CNOT8/Pop2"/>
</dbReference>
<dbReference type="GO" id="GO:0004535">
    <property type="term" value="F:poly(A)-specific ribonuclease activity"/>
    <property type="evidence" value="ECO:0007669"/>
    <property type="project" value="InterPro"/>
</dbReference>
<sequence>MKSCKNLKGGLQEVADQLELERKGPQHQAGSDSLLTGAAFFKMREMFFEDNIDDAKYCGHLYGLGTAFVVNGTYDENNSSSNAMTPTNTTTTNTPAPISTPS</sequence>
<dbReference type="EMBL" id="OC909840">
    <property type="protein sequence ID" value="CAD7651059.1"/>
    <property type="molecule type" value="Genomic_DNA"/>
</dbReference>
<evidence type="ECO:0008006" key="4">
    <source>
        <dbReference type="Google" id="ProtNLM"/>
    </source>
</evidence>
<dbReference type="Proteomes" id="UP000759131">
    <property type="component" value="Unassembled WGS sequence"/>
</dbReference>
<protein>
    <recommendedName>
        <fullName evidence="4">CCR4-NOT transcription complex subunit 7</fullName>
    </recommendedName>
</protein>
<dbReference type="EMBL" id="CAJPIZ010055265">
    <property type="protein sequence ID" value="CAG2123217.1"/>
    <property type="molecule type" value="Genomic_DNA"/>
</dbReference>
<name>A0A7R9QM09_9ACAR</name>
<feature type="compositionally biased region" description="Low complexity" evidence="1">
    <location>
        <begin position="77"/>
        <end position="102"/>
    </location>
</feature>
<dbReference type="InterPro" id="IPR036397">
    <property type="entry name" value="RNaseH_sf"/>
</dbReference>
<organism evidence="2">
    <name type="scientific">Medioppia subpectinata</name>
    <dbReference type="NCBI Taxonomy" id="1979941"/>
    <lineage>
        <taxon>Eukaryota</taxon>
        <taxon>Metazoa</taxon>
        <taxon>Ecdysozoa</taxon>
        <taxon>Arthropoda</taxon>
        <taxon>Chelicerata</taxon>
        <taxon>Arachnida</taxon>
        <taxon>Acari</taxon>
        <taxon>Acariformes</taxon>
        <taxon>Sarcoptiformes</taxon>
        <taxon>Oribatida</taxon>
        <taxon>Brachypylina</taxon>
        <taxon>Oppioidea</taxon>
        <taxon>Oppiidae</taxon>
        <taxon>Medioppia</taxon>
    </lineage>
</organism>
<dbReference type="Gene3D" id="3.30.420.10">
    <property type="entry name" value="Ribonuclease H-like superfamily/Ribonuclease H"/>
    <property type="match status" value="1"/>
</dbReference>